<keyword evidence="1" id="KW-1133">Transmembrane helix</keyword>
<dbReference type="Proteomes" id="UP000515158">
    <property type="component" value="Unplaced"/>
</dbReference>
<name>A0A6P8ZT67_THRPL</name>
<organism evidence="3">
    <name type="scientific">Thrips palmi</name>
    <name type="common">Melon thrips</name>
    <dbReference type="NCBI Taxonomy" id="161013"/>
    <lineage>
        <taxon>Eukaryota</taxon>
        <taxon>Metazoa</taxon>
        <taxon>Ecdysozoa</taxon>
        <taxon>Arthropoda</taxon>
        <taxon>Hexapoda</taxon>
        <taxon>Insecta</taxon>
        <taxon>Pterygota</taxon>
        <taxon>Neoptera</taxon>
        <taxon>Paraneoptera</taxon>
        <taxon>Thysanoptera</taxon>
        <taxon>Terebrantia</taxon>
        <taxon>Thripoidea</taxon>
        <taxon>Thripidae</taxon>
        <taxon>Thrips</taxon>
    </lineage>
</organism>
<feature type="transmembrane region" description="Helical" evidence="1">
    <location>
        <begin position="90"/>
        <end position="113"/>
    </location>
</feature>
<dbReference type="InParanoid" id="A0A6P8ZT67"/>
<dbReference type="AlphaFoldDB" id="A0A6P8ZT67"/>
<proteinExistence type="predicted"/>
<dbReference type="KEGG" id="tpal:117649482"/>
<evidence type="ECO:0000313" key="3">
    <source>
        <dbReference type="RefSeq" id="XP_034248221.1"/>
    </source>
</evidence>
<dbReference type="RefSeq" id="XP_034248221.1">
    <property type="nucleotide sequence ID" value="XM_034392330.1"/>
</dbReference>
<keyword evidence="2" id="KW-1185">Reference proteome</keyword>
<evidence type="ECO:0000256" key="1">
    <source>
        <dbReference type="SAM" id="Phobius"/>
    </source>
</evidence>
<dbReference type="GeneID" id="117649482"/>
<keyword evidence="1" id="KW-0472">Membrane</keyword>
<feature type="transmembrane region" description="Helical" evidence="1">
    <location>
        <begin position="51"/>
        <end position="78"/>
    </location>
</feature>
<evidence type="ECO:0000313" key="2">
    <source>
        <dbReference type="Proteomes" id="UP000515158"/>
    </source>
</evidence>
<protein>
    <submittedName>
        <fullName evidence="3">Uncharacterized protein LOC117649482 isoform X1</fullName>
    </submittedName>
</protein>
<keyword evidence="1" id="KW-0812">Transmembrane</keyword>
<gene>
    <name evidence="3" type="primary">LOC117649482</name>
</gene>
<accession>A0A6P8ZT67</accession>
<sequence>MPSGPVALRAAAVDNATRTWSHGSAAVPDDALPAGLDAELFLSDAWSRRHYWQALLLLSVGLSVLLGAFVFLLAALSARHGRHGCTAGTAGAAAATLSSLVLVVLLICTRTVAVDAPKYA</sequence>
<reference evidence="3" key="1">
    <citation type="submission" date="2025-08" db="UniProtKB">
        <authorList>
            <consortium name="RefSeq"/>
        </authorList>
    </citation>
    <scope>IDENTIFICATION</scope>
    <source>
        <tissue evidence="3">Total insect</tissue>
    </source>
</reference>